<dbReference type="PANTHER" id="PTHR43479:SF7">
    <property type="entry name" value="TETR-FAMILY TRANSCRIPTIONAL REGULATOR"/>
    <property type="match status" value="1"/>
</dbReference>
<dbReference type="AlphaFoldDB" id="A0A0R1MA97"/>
<name>A0A0R1MA97_9LACO</name>
<dbReference type="Proteomes" id="UP000051686">
    <property type="component" value="Unassembled WGS sequence"/>
</dbReference>
<dbReference type="GO" id="GO:0003677">
    <property type="term" value="F:DNA binding"/>
    <property type="evidence" value="ECO:0007669"/>
    <property type="project" value="UniProtKB-UniRule"/>
</dbReference>
<keyword evidence="5" id="KW-1185">Reference proteome</keyword>
<evidence type="ECO:0000256" key="1">
    <source>
        <dbReference type="ARBA" id="ARBA00023125"/>
    </source>
</evidence>
<dbReference type="EMBL" id="AZEH01000034">
    <property type="protein sequence ID" value="KRL05088.1"/>
    <property type="molecule type" value="Genomic_DNA"/>
</dbReference>
<comment type="caution">
    <text evidence="4">The sequence shown here is derived from an EMBL/GenBank/DDBJ whole genome shotgun (WGS) entry which is preliminary data.</text>
</comment>
<dbReference type="OrthoDB" id="9810250at2"/>
<organism evidence="4 5">
    <name type="scientific">Liquorilactobacillus oeni DSM 19972</name>
    <dbReference type="NCBI Taxonomy" id="1423777"/>
    <lineage>
        <taxon>Bacteria</taxon>
        <taxon>Bacillati</taxon>
        <taxon>Bacillota</taxon>
        <taxon>Bacilli</taxon>
        <taxon>Lactobacillales</taxon>
        <taxon>Lactobacillaceae</taxon>
        <taxon>Liquorilactobacillus</taxon>
    </lineage>
</organism>
<evidence type="ECO:0000313" key="4">
    <source>
        <dbReference type="EMBL" id="KRL05088.1"/>
    </source>
</evidence>
<dbReference type="PANTHER" id="PTHR43479">
    <property type="entry name" value="ACREF/ENVCD OPERON REPRESSOR-RELATED"/>
    <property type="match status" value="1"/>
</dbReference>
<dbReference type="SUPFAM" id="SSF46689">
    <property type="entry name" value="Homeodomain-like"/>
    <property type="match status" value="1"/>
</dbReference>
<dbReference type="InterPro" id="IPR012738">
    <property type="entry name" value="Tscrpt_reg_DhaS"/>
</dbReference>
<dbReference type="PATRIC" id="fig|1423777.3.peg.1068"/>
<dbReference type="PROSITE" id="PS50977">
    <property type="entry name" value="HTH_TETR_2"/>
    <property type="match status" value="1"/>
</dbReference>
<accession>A0A0R1MA97</accession>
<evidence type="ECO:0000313" key="5">
    <source>
        <dbReference type="Proteomes" id="UP000051686"/>
    </source>
</evidence>
<evidence type="ECO:0000256" key="2">
    <source>
        <dbReference type="PROSITE-ProRule" id="PRU00335"/>
    </source>
</evidence>
<dbReference type="STRING" id="1423777.FD46_GL001033"/>
<protein>
    <submittedName>
        <fullName evidence="4">Transcription regulator</fullName>
    </submittedName>
</protein>
<feature type="DNA-binding region" description="H-T-H motif" evidence="2">
    <location>
        <begin position="26"/>
        <end position="45"/>
    </location>
</feature>
<keyword evidence="1 2" id="KW-0238">DNA-binding</keyword>
<dbReference type="InterPro" id="IPR050624">
    <property type="entry name" value="HTH-type_Tx_Regulator"/>
</dbReference>
<dbReference type="Gene3D" id="1.10.357.10">
    <property type="entry name" value="Tetracycline Repressor, domain 2"/>
    <property type="match status" value="1"/>
</dbReference>
<feature type="domain" description="HTH tetR-type" evidence="3">
    <location>
        <begin position="3"/>
        <end position="63"/>
    </location>
</feature>
<dbReference type="InterPro" id="IPR009057">
    <property type="entry name" value="Homeodomain-like_sf"/>
</dbReference>
<dbReference type="RefSeq" id="WP_057895934.1">
    <property type="nucleotide sequence ID" value="NZ_AZEH01000034.1"/>
</dbReference>
<reference evidence="4 5" key="1">
    <citation type="journal article" date="2015" name="Genome Announc.">
        <title>Expanding the biotechnology potential of lactobacilli through comparative genomics of 213 strains and associated genera.</title>
        <authorList>
            <person name="Sun Z."/>
            <person name="Harris H.M."/>
            <person name="McCann A."/>
            <person name="Guo C."/>
            <person name="Argimon S."/>
            <person name="Zhang W."/>
            <person name="Yang X."/>
            <person name="Jeffery I.B."/>
            <person name="Cooney J.C."/>
            <person name="Kagawa T.F."/>
            <person name="Liu W."/>
            <person name="Song Y."/>
            <person name="Salvetti E."/>
            <person name="Wrobel A."/>
            <person name="Rasinkangas P."/>
            <person name="Parkhill J."/>
            <person name="Rea M.C."/>
            <person name="O'Sullivan O."/>
            <person name="Ritari J."/>
            <person name="Douillard F.P."/>
            <person name="Paul Ross R."/>
            <person name="Yang R."/>
            <person name="Briner A.E."/>
            <person name="Felis G.E."/>
            <person name="de Vos W.M."/>
            <person name="Barrangou R."/>
            <person name="Klaenhammer T.R."/>
            <person name="Caufield P.W."/>
            <person name="Cui Y."/>
            <person name="Zhang H."/>
            <person name="O'Toole P.W."/>
        </authorList>
    </citation>
    <scope>NUCLEOTIDE SEQUENCE [LARGE SCALE GENOMIC DNA]</scope>
    <source>
        <strain evidence="4 5">DSM 19972</strain>
    </source>
</reference>
<dbReference type="Pfam" id="PF00440">
    <property type="entry name" value="TetR_N"/>
    <property type="match status" value="1"/>
</dbReference>
<sequence length="176" mass="20765">MSYILKKKIADSFQGLVEDKGFKRVSITLIMKRAEVRRQTFYDYFKDKYDLLEWVVNDSLEELIDNNIEYLPWEDIIKLTFFDLSANWRFYTKCIREQNEFDMTNAMAEHLSYLTVQLIVKNKFQPDSPEVALIHVMSLGISQLLTHNFLINHPDDYELLTDKAIKALDLTIAKLS</sequence>
<dbReference type="NCBIfam" id="TIGR02366">
    <property type="entry name" value="DHAK_reg"/>
    <property type="match status" value="1"/>
</dbReference>
<proteinExistence type="predicted"/>
<dbReference type="InterPro" id="IPR001647">
    <property type="entry name" value="HTH_TetR"/>
</dbReference>
<gene>
    <name evidence="4" type="ORF">FD46_GL001033</name>
</gene>
<evidence type="ECO:0000259" key="3">
    <source>
        <dbReference type="PROSITE" id="PS50977"/>
    </source>
</evidence>